<dbReference type="InterPro" id="IPR012677">
    <property type="entry name" value="Nucleotide-bd_a/b_plait_sf"/>
</dbReference>
<protein>
    <recommendedName>
        <fullName evidence="8">RRM domain-containing protein</fullName>
    </recommendedName>
</protein>
<comment type="caution">
    <text evidence="9">The sequence shown here is derived from an EMBL/GenBank/DDBJ whole genome shotgun (WGS) entry which is preliminary data.</text>
</comment>
<dbReference type="GO" id="GO:0008380">
    <property type="term" value="P:RNA splicing"/>
    <property type="evidence" value="ECO:0007669"/>
    <property type="project" value="UniProtKB-KW"/>
</dbReference>
<keyword evidence="10" id="KW-1185">Reference proteome</keyword>
<dbReference type="GO" id="GO:0003723">
    <property type="term" value="F:RNA binding"/>
    <property type="evidence" value="ECO:0007669"/>
    <property type="project" value="UniProtKB-UniRule"/>
</dbReference>
<dbReference type="PANTHER" id="PTHR48028">
    <property type="entry name" value="GLYCINE-RICH RNA-BINDING PROTEIN RZ1A"/>
    <property type="match status" value="1"/>
</dbReference>
<evidence type="ECO:0000256" key="4">
    <source>
        <dbReference type="ARBA" id="ARBA00023187"/>
    </source>
</evidence>
<feature type="domain" description="RRM" evidence="8">
    <location>
        <begin position="1"/>
        <end position="48"/>
    </location>
</feature>
<organism evidence="9 10">
    <name type="scientific">Penicillium olsonii</name>
    <dbReference type="NCBI Taxonomy" id="99116"/>
    <lineage>
        <taxon>Eukaryota</taxon>
        <taxon>Fungi</taxon>
        <taxon>Dikarya</taxon>
        <taxon>Ascomycota</taxon>
        <taxon>Pezizomycotina</taxon>
        <taxon>Eurotiomycetes</taxon>
        <taxon>Eurotiomycetidae</taxon>
        <taxon>Eurotiales</taxon>
        <taxon>Aspergillaceae</taxon>
        <taxon>Penicillium</taxon>
    </lineage>
</organism>
<dbReference type="GO" id="GO:0005634">
    <property type="term" value="C:nucleus"/>
    <property type="evidence" value="ECO:0007669"/>
    <property type="project" value="UniProtKB-SubCell"/>
</dbReference>
<feature type="compositionally biased region" description="Basic and acidic residues" evidence="7">
    <location>
        <begin position="145"/>
        <end position="166"/>
    </location>
</feature>
<dbReference type="Proteomes" id="UP001153618">
    <property type="component" value="Unassembled WGS sequence"/>
</dbReference>
<dbReference type="PANTHER" id="PTHR48028:SF4">
    <property type="entry name" value="SC35-LIKE SPLICING FACTOR"/>
    <property type="match status" value="1"/>
</dbReference>
<evidence type="ECO:0000313" key="10">
    <source>
        <dbReference type="Proteomes" id="UP001153618"/>
    </source>
</evidence>
<dbReference type="Gene3D" id="3.30.70.330">
    <property type="match status" value="2"/>
</dbReference>
<dbReference type="PROSITE" id="PS50102">
    <property type="entry name" value="RRM"/>
    <property type="match status" value="2"/>
</dbReference>
<gene>
    <name evidence="9" type="ORF">POLS_LOCUS6647</name>
</gene>
<feature type="region of interest" description="Disordered" evidence="7">
    <location>
        <begin position="145"/>
        <end position="185"/>
    </location>
</feature>
<dbReference type="SMART" id="SM00360">
    <property type="entry name" value="RRM"/>
    <property type="match status" value="1"/>
</dbReference>
<dbReference type="AlphaFoldDB" id="A0A9W4HVD3"/>
<comment type="subcellular location">
    <subcellularLocation>
        <location evidence="1">Nucleus</location>
    </subcellularLocation>
</comment>
<proteinExistence type="predicted"/>
<dbReference type="SUPFAM" id="SSF54928">
    <property type="entry name" value="RNA-binding domain, RBD"/>
    <property type="match status" value="2"/>
</dbReference>
<keyword evidence="3 6" id="KW-0694">RNA-binding</keyword>
<dbReference type="EMBL" id="CAJVOS010000038">
    <property type="protein sequence ID" value="CAG8170420.1"/>
    <property type="molecule type" value="Genomic_DNA"/>
</dbReference>
<dbReference type="InterPro" id="IPR051106">
    <property type="entry name" value="RNA-bind/splicing_reg"/>
</dbReference>
<name>A0A9W4HVD3_PENOL</name>
<dbReference type="InterPro" id="IPR000504">
    <property type="entry name" value="RRM_dom"/>
</dbReference>
<sequence>MIVHDTRGLSKGFGYITYSTTEEATHAITQQNGGIYEGREVVVNYANTTYNATRNETNPTRTLYIGNIPYELTDVDLQEIFEDLKGITDVRIPVDRRTGLPRGFGHVDFADLESATAAKEMLSRKAPYGRKLFVNYAKRKIMTPEDYSRYKDKKMEKRDSEVERQTAGEGQSPTASEVREPENRD</sequence>
<evidence type="ECO:0000256" key="5">
    <source>
        <dbReference type="ARBA" id="ARBA00023242"/>
    </source>
</evidence>
<accession>A0A9W4HVD3</accession>
<dbReference type="GO" id="GO:0006397">
    <property type="term" value="P:mRNA processing"/>
    <property type="evidence" value="ECO:0007669"/>
    <property type="project" value="UniProtKB-KW"/>
</dbReference>
<keyword evidence="2" id="KW-0507">mRNA processing</keyword>
<evidence type="ECO:0000256" key="2">
    <source>
        <dbReference type="ARBA" id="ARBA00022664"/>
    </source>
</evidence>
<evidence type="ECO:0000259" key="8">
    <source>
        <dbReference type="PROSITE" id="PS50102"/>
    </source>
</evidence>
<dbReference type="InterPro" id="IPR035979">
    <property type="entry name" value="RBD_domain_sf"/>
</dbReference>
<dbReference type="OrthoDB" id="6730379at2759"/>
<dbReference type="Pfam" id="PF00076">
    <property type="entry name" value="RRM_1"/>
    <property type="match status" value="2"/>
</dbReference>
<keyword evidence="5" id="KW-0539">Nucleus</keyword>
<evidence type="ECO:0000256" key="6">
    <source>
        <dbReference type="PROSITE-ProRule" id="PRU00176"/>
    </source>
</evidence>
<evidence type="ECO:0000313" key="9">
    <source>
        <dbReference type="EMBL" id="CAG8170420.1"/>
    </source>
</evidence>
<reference evidence="9" key="1">
    <citation type="submission" date="2021-07" db="EMBL/GenBank/DDBJ databases">
        <authorList>
            <person name="Branca A.L. A."/>
        </authorList>
    </citation>
    <scope>NUCLEOTIDE SEQUENCE</scope>
</reference>
<keyword evidence="4" id="KW-0508">mRNA splicing</keyword>
<feature type="domain" description="RRM" evidence="8">
    <location>
        <begin position="61"/>
        <end position="139"/>
    </location>
</feature>
<evidence type="ECO:0000256" key="1">
    <source>
        <dbReference type="ARBA" id="ARBA00004123"/>
    </source>
</evidence>
<evidence type="ECO:0000256" key="7">
    <source>
        <dbReference type="SAM" id="MobiDB-lite"/>
    </source>
</evidence>
<evidence type="ECO:0000256" key="3">
    <source>
        <dbReference type="ARBA" id="ARBA00022884"/>
    </source>
</evidence>